<name>A0A814UVX5_9BILA</name>
<evidence type="ECO:0000256" key="2">
    <source>
        <dbReference type="SAM" id="Phobius"/>
    </source>
</evidence>
<evidence type="ECO:0000313" key="4">
    <source>
        <dbReference type="EMBL" id="CAF3737678.1"/>
    </source>
</evidence>
<dbReference type="Proteomes" id="UP000663881">
    <property type="component" value="Unassembled WGS sequence"/>
</dbReference>
<feature type="region of interest" description="Disordered" evidence="1">
    <location>
        <begin position="78"/>
        <end position="101"/>
    </location>
</feature>
<feature type="region of interest" description="Disordered" evidence="1">
    <location>
        <begin position="136"/>
        <end position="161"/>
    </location>
</feature>
<dbReference type="EMBL" id="CAJOAY010000801">
    <property type="protein sequence ID" value="CAF3737678.1"/>
    <property type="molecule type" value="Genomic_DNA"/>
</dbReference>
<feature type="compositionally biased region" description="Polar residues" evidence="1">
    <location>
        <begin position="78"/>
        <end position="87"/>
    </location>
</feature>
<feature type="transmembrane region" description="Helical" evidence="2">
    <location>
        <begin position="12"/>
        <end position="37"/>
    </location>
</feature>
<sequence length="161" mass="17994">MCLKTNYALVLVNWILIGTLIGLILLAALVLCCCLYFHNLCLFGARGYVYEREQTIGLYHIERYIDANCHWFNGVKSSDASSSPNTSHSDRTDLTQSTKNCINPKISSNTTVNRVFINQSMVGISISRIKLNKENSKEGNGTIKSPNRKPEIGTNYVLSDQ</sequence>
<keyword evidence="2" id="KW-0472">Membrane</keyword>
<organism evidence="3 5">
    <name type="scientific">Adineta steineri</name>
    <dbReference type="NCBI Taxonomy" id="433720"/>
    <lineage>
        <taxon>Eukaryota</taxon>
        <taxon>Metazoa</taxon>
        <taxon>Spiralia</taxon>
        <taxon>Gnathifera</taxon>
        <taxon>Rotifera</taxon>
        <taxon>Eurotatoria</taxon>
        <taxon>Bdelloidea</taxon>
        <taxon>Adinetida</taxon>
        <taxon>Adinetidae</taxon>
        <taxon>Adineta</taxon>
    </lineage>
</organism>
<gene>
    <name evidence="4" type="ORF">OKA104_LOCUS14898</name>
    <name evidence="3" type="ORF">VCS650_LOCUS24407</name>
</gene>
<dbReference type="EMBL" id="CAJNON010000299">
    <property type="protein sequence ID" value="CAF1179540.1"/>
    <property type="molecule type" value="Genomic_DNA"/>
</dbReference>
<comment type="caution">
    <text evidence="3">The sequence shown here is derived from an EMBL/GenBank/DDBJ whole genome shotgun (WGS) entry which is preliminary data.</text>
</comment>
<dbReference type="AlphaFoldDB" id="A0A814UVX5"/>
<keyword evidence="2" id="KW-0812">Transmembrane</keyword>
<accession>A0A814UVX5</accession>
<evidence type="ECO:0000256" key="1">
    <source>
        <dbReference type="SAM" id="MobiDB-lite"/>
    </source>
</evidence>
<proteinExistence type="predicted"/>
<protein>
    <submittedName>
        <fullName evidence="3">Uncharacterized protein</fullName>
    </submittedName>
</protein>
<evidence type="ECO:0000313" key="3">
    <source>
        <dbReference type="EMBL" id="CAF1179540.1"/>
    </source>
</evidence>
<evidence type="ECO:0000313" key="5">
    <source>
        <dbReference type="Proteomes" id="UP000663891"/>
    </source>
</evidence>
<dbReference type="Proteomes" id="UP000663891">
    <property type="component" value="Unassembled WGS sequence"/>
</dbReference>
<keyword evidence="2" id="KW-1133">Transmembrane helix</keyword>
<reference evidence="3" key="1">
    <citation type="submission" date="2021-02" db="EMBL/GenBank/DDBJ databases">
        <authorList>
            <person name="Nowell W R."/>
        </authorList>
    </citation>
    <scope>NUCLEOTIDE SEQUENCE</scope>
</reference>